<feature type="compositionally biased region" description="Polar residues" evidence="1">
    <location>
        <begin position="18"/>
        <end position="33"/>
    </location>
</feature>
<reference evidence="2" key="2">
    <citation type="submission" date="2025-08" db="UniProtKB">
        <authorList>
            <consortium name="Ensembl"/>
        </authorList>
    </citation>
    <scope>IDENTIFICATION</scope>
</reference>
<feature type="region of interest" description="Disordered" evidence="1">
    <location>
        <begin position="234"/>
        <end position="254"/>
    </location>
</feature>
<evidence type="ECO:0000313" key="2">
    <source>
        <dbReference type="Ensembl" id="ENSCSAVP00000015773.1"/>
    </source>
</evidence>
<accession>H2ZDV7</accession>
<sequence>MVEEYEETEEKNNDKSDVTNQRVQETTKQTVTDDNTKMVGTDGNESGSIEKMFNIVKNAVGNLLGNGGSEGGHVNATSLVNLTVQESNKSEEEDRIDPKWESPVTLVTNKSEVAPSNIQKIPIVVLVEQGDGREFVSEKEFNPHLYPLGFLGKLSPDHFTANLCWFLELVYRVSVMSCIIQPYQNQTSAADPTLYSYVIHKRVQKPPADPQIVENVTILQKVEPPIENATIKVDKLDQKNGGNSEEKVVEKTEDVKQAPKLSKKLIEIGSKTDDL</sequence>
<evidence type="ECO:0000256" key="1">
    <source>
        <dbReference type="SAM" id="MobiDB-lite"/>
    </source>
</evidence>
<keyword evidence="3" id="KW-1185">Reference proteome</keyword>
<evidence type="ECO:0000313" key="3">
    <source>
        <dbReference type="Proteomes" id="UP000007875"/>
    </source>
</evidence>
<name>H2ZDV7_CIOSA</name>
<organism evidence="2 3">
    <name type="scientific">Ciona savignyi</name>
    <name type="common">Pacific transparent sea squirt</name>
    <dbReference type="NCBI Taxonomy" id="51511"/>
    <lineage>
        <taxon>Eukaryota</taxon>
        <taxon>Metazoa</taxon>
        <taxon>Chordata</taxon>
        <taxon>Tunicata</taxon>
        <taxon>Ascidiacea</taxon>
        <taxon>Phlebobranchia</taxon>
        <taxon>Cionidae</taxon>
        <taxon>Ciona</taxon>
    </lineage>
</organism>
<dbReference type="InParanoid" id="H2ZDV7"/>
<proteinExistence type="predicted"/>
<dbReference type="AlphaFoldDB" id="H2ZDV7"/>
<protein>
    <submittedName>
        <fullName evidence="2">Uncharacterized protein</fullName>
    </submittedName>
</protein>
<dbReference type="HOGENOM" id="CLU_1013850_0_0_1"/>
<feature type="region of interest" description="Disordered" evidence="1">
    <location>
        <begin position="1"/>
        <end position="45"/>
    </location>
</feature>
<reference evidence="2" key="3">
    <citation type="submission" date="2025-09" db="UniProtKB">
        <authorList>
            <consortium name="Ensembl"/>
        </authorList>
    </citation>
    <scope>IDENTIFICATION</scope>
</reference>
<dbReference type="Ensembl" id="ENSCSAVT00000015952.1">
    <property type="protein sequence ID" value="ENSCSAVP00000015773.1"/>
    <property type="gene ID" value="ENSCSAVG00000009264.1"/>
</dbReference>
<reference evidence="3" key="1">
    <citation type="submission" date="2003-08" db="EMBL/GenBank/DDBJ databases">
        <authorList>
            <person name="Birren B."/>
            <person name="Nusbaum C."/>
            <person name="Abebe A."/>
            <person name="Abouelleil A."/>
            <person name="Adekoya E."/>
            <person name="Ait-zahra M."/>
            <person name="Allen N."/>
            <person name="Allen T."/>
            <person name="An P."/>
            <person name="Anderson M."/>
            <person name="Anderson S."/>
            <person name="Arachchi H."/>
            <person name="Armbruster J."/>
            <person name="Bachantsang P."/>
            <person name="Baldwin J."/>
            <person name="Barry A."/>
            <person name="Bayul T."/>
            <person name="Blitshsteyn B."/>
            <person name="Bloom T."/>
            <person name="Blye J."/>
            <person name="Boguslavskiy L."/>
            <person name="Borowsky M."/>
            <person name="Boukhgalter B."/>
            <person name="Brunache A."/>
            <person name="Butler J."/>
            <person name="Calixte N."/>
            <person name="Calvo S."/>
            <person name="Camarata J."/>
            <person name="Campo K."/>
            <person name="Chang J."/>
            <person name="Cheshatsang Y."/>
            <person name="Citroen M."/>
            <person name="Collymore A."/>
            <person name="Considine T."/>
            <person name="Cook A."/>
            <person name="Cooke P."/>
            <person name="Corum B."/>
            <person name="Cuomo C."/>
            <person name="David R."/>
            <person name="Dawoe T."/>
            <person name="Degray S."/>
            <person name="Dodge S."/>
            <person name="Dooley K."/>
            <person name="Dorje P."/>
            <person name="Dorjee K."/>
            <person name="Dorris L."/>
            <person name="Duffey N."/>
            <person name="Dupes A."/>
            <person name="Elkins T."/>
            <person name="Engels R."/>
            <person name="Erickson J."/>
            <person name="Farina A."/>
            <person name="Faro S."/>
            <person name="Ferreira P."/>
            <person name="Fischer H."/>
            <person name="Fitzgerald M."/>
            <person name="Foley K."/>
            <person name="Gage D."/>
            <person name="Galagan J."/>
            <person name="Gearin G."/>
            <person name="Gnerre S."/>
            <person name="Gnirke A."/>
            <person name="Goyette A."/>
            <person name="Graham J."/>
            <person name="Grandbois E."/>
            <person name="Gyaltsen K."/>
            <person name="Hafez N."/>
            <person name="Hagopian D."/>
            <person name="Hagos B."/>
            <person name="Hall J."/>
            <person name="Hatcher B."/>
            <person name="Heller A."/>
            <person name="Higgins H."/>
            <person name="Honan T."/>
            <person name="Horn A."/>
            <person name="Houde N."/>
            <person name="Hughes L."/>
            <person name="Hulme W."/>
            <person name="Husby E."/>
            <person name="Iliev I."/>
            <person name="Jaffe D."/>
            <person name="Jones C."/>
            <person name="Kamal M."/>
            <person name="Kamat A."/>
            <person name="Kamvysselis M."/>
            <person name="Karlsson E."/>
            <person name="Kells C."/>
            <person name="Kieu A."/>
            <person name="Kisner P."/>
            <person name="Kodira C."/>
            <person name="Kulbokas E."/>
            <person name="Labutti K."/>
            <person name="Lama D."/>
            <person name="Landers T."/>
            <person name="Leger J."/>
            <person name="Levine S."/>
            <person name="Lewis D."/>
            <person name="Lewis T."/>
            <person name="Lindblad-toh K."/>
            <person name="Liu X."/>
            <person name="Lokyitsang T."/>
            <person name="Lokyitsang Y."/>
            <person name="Lucien O."/>
            <person name="Lui A."/>
            <person name="Ma L.J."/>
            <person name="Mabbitt R."/>
            <person name="Macdonald J."/>
            <person name="Maclean C."/>
            <person name="Major J."/>
            <person name="Manning J."/>
            <person name="Marabella R."/>
            <person name="Maru K."/>
            <person name="Matthews C."/>
            <person name="Mauceli E."/>
            <person name="Mccarthy M."/>
            <person name="Mcdonough S."/>
            <person name="Mcghee T."/>
            <person name="Meldrim J."/>
            <person name="Meneus L."/>
            <person name="Mesirov J."/>
            <person name="Mihalev A."/>
            <person name="Mihova T."/>
            <person name="Mikkelsen T."/>
            <person name="Mlenga V."/>
            <person name="Moru K."/>
            <person name="Mozes J."/>
            <person name="Mulrain L."/>
            <person name="Munson G."/>
            <person name="Naylor J."/>
            <person name="Newes C."/>
            <person name="Nguyen C."/>
            <person name="Nguyen N."/>
            <person name="Nguyen T."/>
            <person name="Nicol R."/>
            <person name="Nielsen C."/>
            <person name="Nizzari M."/>
            <person name="Norbu C."/>
            <person name="Norbu N."/>
            <person name="O'donnell P."/>
            <person name="Okoawo O."/>
            <person name="O'leary S."/>
            <person name="Omotosho B."/>
            <person name="O'neill K."/>
            <person name="Osman S."/>
            <person name="Parker S."/>
            <person name="Perrin D."/>
            <person name="Phunkhang P."/>
            <person name="Piqani B."/>
            <person name="Purcell S."/>
            <person name="Rachupka T."/>
            <person name="Ramasamy U."/>
            <person name="Rameau R."/>
            <person name="Ray V."/>
            <person name="Raymond C."/>
            <person name="Retta R."/>
            <person name="Richardson S."/>
            <person name="Rise C."/>
            <person name="Rodriguez J."/>
            <person name="Rogers J."/>
            <person name="Rogov P."/>
            <person name="Rutman M."/>
            <person name="Schupbach R."/>
            <person name="Seaman C."/>
            <person name="Settipalli S."/>
            <person name="Sharpe T."/>
            <person name="Sheridan J."/>
            <person name="Sherpa N."/>
            <person name="Shi J."/>
            <person name="Smirnov S."/>
            <person name="Smith C."/>
            <person name="Sougnez C."/>
            <person name="Spencer B."/>
            <person name="Stalker J."/>
            <person name="Stange-thomann N."/>
            <person name="Stavropoulos S."/>
            <person name="Stetson K."/>
            <person name="Stone C."/>
            <person name="Stone S."/>
            <person name="Stubbs M."/>
            <person name="Talamas J."/>
            <person name="Tchuinga P."/>
            <person name="Tenzing P."/>
            <person name="Tesfaye S."/>
            <person name="Theodore J."/>
            <person name="Thoulutsang Y."/>
            <person name="Topham K."/>
            <person name="Towey S."/>
            <person name="Tsamla T."/>
            <person name="Tsomo N."/>
            <person name="Vallee D."/>
            <person name="Vassiliev H."/>
            <person name="Venkataraman V."/>
            <person name="Vinson J."/>
            <person name="Vo A."/>
            <person name="Wade C."/>
            <person name="Wang S."/>
            <person name="Wangchuk T."/>
            <person name="Wangdi T."/>
            <person name="Whittaker C."/>
            <person name="Wilkinson J."/>
            <person name="Wu Y."/>
            <person name="Wyman D."/>
            <person name="Yadav S."/>
            <person name="Yang S."/>
            <person name="Yang X."/>
            <person name="Yeager S."/>
            <person name="Yee E."/>
            <person name="Young G."/>
            <person name="Zainoun J."/>
            <person name="Zembeck L."/>
            <person name="Zimmer A."/>
            <person name="Zody M."/>
            <person name="Lander E."/>
        </authorList>
    </citation>
    <scope>NUCLEOTIDE SEQUENCE [LARGE SCALE GENOMIC DNA]</scope>
</reference>
<dbReference type="Proteomes" id="UP000007875">
    <property type="component" value="Unassembled WGS sequence"/>
</dbReference>